<dbReference type="PANTHER" id="PTHR21716:SF4">
    <property type="entry name" value="TRANSMEMBRANE PROTEIN 245"/>
    <property type="match status" value="1"/>
</dbReference>
<keyword evidence="3 7" id="KW-0812">Transmembrane</keyword>
<dbReference type="AlphaFoldDB" id="A0A2P6VAC4"/>
<accession>A0A2P6VAC4</accession>
<dbReference type="PANTHER" id="PTHR21716">
    <property type="entry name" value="TRANSMEMBRANE PROTEIN"/>
    <property type="match status" value="1"/>
</dbReference>
<evidence type="ECO:0000256" key="1">
    <source>
        <dbReference type="ARBA" id="ARBA00004141"/>
    </source>
</evidence>
<organism evidence="8 9">
    <name type="scientific">Micractinium conductrix</name>
    <dbReference type="NCBI Taxonomy" id="554055"/>
    <lineage>
        <taxon>Eukaryota</taxon>
        <taxon>Viridiplantae</taxon>
        <taxon>Chlorophyta</taxon>
        <taxon>core chlorophytes</taxon>
        <taxon>Trebouxiophyceae</taxon>
        <taxon>Chlorellales</taxon>
        <taxon>Chlorellaceae</taxon>
        <taxon>Chlorella clade</taxon>
        <taxon>Micractinium</taxon>
    </lineage>
</organism>
<reference evidence="8 9" key="1">
    <citation type="journal article" date="2018" name="Plant J.">
        <title>Genome sequences of Chlorella sorokiniana UTEX 1602 and Micractinium conductrix SAG 241.80: implications to maltose excretion by a green alga.</title>
        <authorList>
            <person name="Arriola M.B."/>
            <person name="Velmurugan N."/>
            <person name="Zhang Y."/>
            <person name="Plunkett M.H."/>
            <person name="Hondzo H."/>
            <person name="Barney B.M."/>
        </authorList>
    </citation>
    <scope>NUCLEOTIDE SEQUENCE [LARGE SCALE GENOMIC DNA]</scope>
    <source>
        <strain evidence="8 9">SAG 241.80</strain>
    </source>
</reference>
<feature type="transmembrane region" description="Helical" evidence="7">
    <location>
        <begin position="894"/>
        <end position="919"/>
    </location>
</feature>
<dbReference type="OrthoDB" id="512855at2759"/>
<comment type="subcellular location">
    <subcellularLocation>
        <location evidence="1">Membrane</location>
        <topology evidence="1">Multi-pass membrane protein</topology>
    </subcellularLocation>
</comment>
<feature type="transmembrane region" description="Helical" evidence="7">
    <location>
        <begin position="865"/>
        <end position="888"/>
    </location>
</feature>
<keyword evidence="9" id="KW-1185">Reference proteome</keyword>
<comment type="caution">
    <text evidence="8">The sequence shown here is derived from an EMBL/GenBank/DDBJ whole genome shotgun (WGS) entry which is preliminary data.</text>
</comment>
<evidence type="ECO:0000256" key="4">
    <source>
        <dbReference type="ARBA" id="ARBA00022989"/>
    </source>
</evidence>
<dbReference type="Proteomes" id="UP000239649">
    <property type="component" value="Unassembled WGS sequence"/>
</dbReference>
<feature type="compositionally biased region" description="Basic and acidic residues" evidence="6">
    <location>
        <begin position="613"/>
        <end position="622"/>
    </location>
</feature>
<dbReference type="GO" id="GO:0016020">
    <property type="term" value="C:membrane"/>
    <property type="evidence" value="ECO:0007669"/>
    <property type="project" value="UniProtKB-SubCell"/>
</dbReference>
<keyword evidence="4 7" id="KW-1133">Transmembrane helix</keyword>
<feature type="transmembrane region" description="Helical" evidence="7">
    <location>
        <begin position="239"/>
        <end position="263"/>
    </location>
</feature>
<feature type="transmembrane region" description="Helical" evidence="7">
    <location>
        <begin position="27"/>
        <end position="48"/>
    </location>
</feature>
<keyword evidence="5 7" id="KW-0472">Membrane</keyword>
<feature type="transmembrane region" description="Helical" evidence="7">
    <location>
        <begin position="812"/>
        <end position="834"/>
    </location>
</feature>
<feature type="compositionally biased region" description="Low complexity" evidence="6">
    <location>
        <begin position="1134"/>
        <end position="1145"/>
    </location>
</feature>
<feature type="compositionally biased region" description="Polar residues" evidence="6">
    <location>
        <begin position="1158"/>
        <end position="1167"/>
    </location>
</feature>
<feature type="compositionally biased region" description="Polar residues" evidence="6">
    <location>
        <begin position="1091"/>
        <end position="1101"/>
    </location>
</feature>
<evidence type="ECO:0000256" key="7">
    <source>
        <dbReference type="SAM" id="Phobius"/>
    </source>
</evidence>
<evidence type="ECO:0000256" key="2">
    <source>
        <dbReference type="ARBA" id="ARBA00009773"/>
    </source>
</evidence>
<feature type="compositionally biased region" description="Low complexity" evidence="6">
    <location>
        <begin position="632"/>
        <end position="644"/>
    </location>
</feature>
<protein>
    <submittedName>
        <fullName evidence="8">Transmembrane 245-like</fullName>
    </submittedName>
</protein>
<evidence type="ECO:0000256" key="5">
    <source>
        <dbReference type="ARBA" id="ARBA00023136"/>
    </source>
</evidence>
<feature type="region of interest" description="Disordered" evidence="6">
    <location>
        <begin position="282"/>
        <end position="303"/>
    </location>
</feature>
<proteinExistence type="inferred from homology"/>
<evidence type="ECO:0000256" key="6">
    <source>
        <dbReference type="SAM" id="MobiDB-lite"/>
    </source>
</evidence>
<feature type="region of interest" description="Disordered" evidence="6">
    <location>
        <begin position="574"/>
        <end position="644"/>
    </location>
</feature>
<feature type="compositionally biased region" description="Basic residues" evidence="6">
    <location>
        <begin position="189"/>
        <end position="204"/>
    </location>
</feature>
<feature type="region of interest" description="Disordered" evidence="6">
    <location>
        <begin position="189"/>
        <end position="210"/>
    </location>
</feature>
<feature type="compositionally biased region" description="Low complexity" evidence="6">
    <location>
        <begin position="583"/>
        <end position="600"/>
    </location>
</feature>
<name>A0A2P6VAC4_9CHLO</name>
<evidence type="ECO:0000313" key="9">
    <source>
        <dbReference type="Proteomes" id="UP000239649"/>
    </source>
</evidence>
<evidence type="ECO:0000313" key="8">
    <source>
        <dbReference type="EMBL" id="PSC71018.1"/>
    </source>
</evidence>
<feature type="transmembrane region" description="Helical" evidence="7">
    <location>
        <begin position="215"/>
        <end position="233"/>
    </location>
</feature>
<gene>
    <name evidence="8" type="ORF">C2E20_5467</name>
</gene>
<feature type="region of interest" description="Disordered" evidence="6">
    <location>
        <begin position="134"/>
        <end position="154"/>
    </location>
</feature>
<feature type="region of interest" description="Disordered" evidence="6">
    <location>
        <begin position="1030"/>
        <end position="1119"/>
    </location>
</feature>
<feature type="transmembrane region" description="Helical" evidence="7">
    <location>
        <begin position="931"/>
        <end position="947"/>
    </location>
</feature>
<dbReference type="InterPro" id="IPR002549">
    <property type="entry name" value="AI-2E-like"/>
</dbReference>
<sequence>MEVLSGGGGGTPGRTVQQQGSQAYMQLALYLAGNALTVFIGLLIWNLNSVLADFRDSMLYALLCSIALRPVKEWLVGTLDASLADPRRSVGSAVLSLAALPLKALTDAWEEGRGILAKWRAAVQEEFQRRQAALKRSAAGTPAGGVPTSPRTPRTAAAAAAASAARPAAAMQTMPSLAVYGHAAVKVLKSRRTSKKRRKQRAAARRPPEGGPSSLLFRWLFRCVAAWLLWEWVRDSWSTTVQVALLVFTALLALGLVPLLLLASNRLGLGATMFSPVKTPTASATHATAGTEAAKRRGHLRSLSPPSRPCFTPFAASDGRRTRHKGAGRGADDGLAAAAAGGWWGRAASAWHGVRVAAASLAASLEAGLRSGLRSNLHALVSMMLILGLFIGTTGLAAFLSVRVAQEGRNTVLAVRDVFPTAWAGIASATPLLADAAADAAATAGASGGGARALPPQLPSVALPAWVASYQQEALQLVQQSLPAVAGWAEAQFHGFVEKQNLTTALSDIRLLYEKIQGPRQCSDRERQKLTVALARADVAAAAARAAQAQAQALVEAGRAELRAAVAALDAARHSNGNGSGGSSSSSNVTGSSGSTAVGTPPLQAEPLAGERCSADDARDCLQQDEPPPDAPAGNSAAADAHGAGADVPAAGTLELEQAVVAADAALGDAKQQRKAAALASDVADREQRSAASRLQLCRGGRQSGQQSSPLPGLAGEVAAGLQRAYAKLWRRQLREGLVEMRGAAGHCAAALRGIAQRSTDAVADLSSLQRLAQAAADPLLSVGRVAGRLFAGSVGSTTAAALMGGLGVLRLGMGVVKFGMQLMLFLALLYYLLAARNDPLLAAAGVLPLSEHGRQRTAMALNRALGGVLVSSMKLIAFHGCFSWITFRVMNLPLAYTASVASAACALLPFVPTYAVALPGCIVLLAQGRLLAALLFFALHFMGYYIGDTAILEDIPGGHPYMLSLGILGGIYAFENPLQGCLLGPILLSLLSVFYNLHSEFMGAGSGSAALTPDGHPLHRLWSLTPGSAARMPGAPAQQHSPHVRMAAGEPGDGGSPGGLPMLRVSLPQRRAEGGGGGGYSPAAAPLDDSSPQHSRQRSVSLSLGRRPSARSGRAAPQASPALVAAVSAAAASAASHGAAGSGSSEEEGGDSRSASMSPSQAASIGDSFSFNALRGLDERASSKLHDD</sequence>
<dbReference type="EMBL" id="LHPF02000016">
    <property type="protein sequence ID" value="PSC71018.1"/>
    <property type="molecule type" value="Genomic_DNA"/>
</dbReference>
<feature type="transmembrane region" description="Helical" evidence="7">
    <location>
        <begin position="379"/>
        <end position="400"/>
    </location>
</feature>
<feature type="region of interest" description="Disordered" evidence="6">
    <location>
        <begin position="1134"/>
        <end position="1167"/>
    </location>
</feature>
<evidence type="ECO:0000256" key="3">
    <source>
        <dbReference type="ARBA" id="ARBA00022692"/>
    </source>
</evidence>
<feature type="compositionally biased region" description="Low complexity" evidence="6">
    <location>
        <begin position="1102"/>
        <end position="1119"/>
    </location>
</feature>
<comment type="similarity">
    <text evidence="2">Belongs to the autoinducer-2 exporter (AI-2E) (TC 2.A.86) family.</text>
</comment>